<evidence type="ECO:0000313" key="3">
    <source>
        <dbReference type="EMBL" id="AYF99010.1"/>
    </source>
</evidence>
<dbReference type="InterPro" id="IPR051534">
    <property type="entry name" value="CBASS_pafABC_assoc_protein"/>
</dbReference>
<protein>
    <submittedName>
        <fullName evidence="3">WYL domain-containing protein</fullName>
    </submittedName>
</protein>
<accession>A0A387BKH4</accession>
<dbReference type="OrthoDB" id="3268930at2"/>
<dbReference type="EMBL" id="CP032630">
    <property type="protein sequence ID" value="AYF99010.1"/>
    <property type="molecule type" value="Genomic_DNA"/>
</dbReference>
<evidence type="ECO:0000313" key="4">
    <source>
        <dbReference type="Proteomes" id="UP000278886"/>
    </source>
</evidence>
<dbReference type="Proteomes" id="UP000278886">
    <property type="component" value="Chromosome"/>
</dbReference>
<dbReference type="InterPro" id="IPR026881">
    <property type="entry name" value="WYL_dom"/>
</dbReference>
<sequence>MFSLVLALVATEPGLTKAEILSSVRGYAQRYAPGGDNANLERQFERDKDDIRELGVPLETIEPLGEPGDNHNLRYRIPKGAYDLPADVRFSAEEVALLNLAGMVWREGSLSAESRRALVKLRALGIAADEPVLGYAPRLRLRDAAFEPLTQAIDRRQLVRFDYLKPGESRARTREVIPLALVQYDGRWHLTAEELATGEGKTFLLRRIVGKVTAGKPAPERPGDHKARALAELEALWERGTAEIEVRAGSDAARRLAHRRGSAETAPGILRVHYVDLAILADELAGFGPEVLVLTPPELRDAVVERLERTVDDHG</sequence>
<feature type="domain" description="WYL" evidence="1">
    <location>
        <begin position="145"/>
        <end position="208"/>
    </location>
</feature>
<dbReference type="PROSITE" id="PS52050">
    <property type="entry name" value="WYL"/>
    <property type="match status" value="1"/>
</dbReference>
<keyword evidence="4" id="KW-1185">Reference proteome</keyword>
<reference evidence="4" key="1">
    <citation type="submission" date="2018-09" db="EMBL/GenBank/DDBJ databases">
        <title>Genome sequencing of strain 2DFWR-13.</title>
        <authorList>
            <person name="Heo J."/>
            <person name="Kim S.-J."/>
            <person name="Kwon S.-W."/>
        </authorList>
    </citation>
    <scope>NUCLEOTIDE SEQUENCE [LARGE SCALE GENOMIC DNA]</scope>
    <source>
        <strain evidence="4">2DFWR-13</strain>
    </source>
</reference>
<dbReference type="PANTHER" id="PTHR34580:SF3">
    <property type="entry name" value="PROTEIN PAFB"/>
    <property type="match status" value="1"/>
</dbReference>
<proteinExistence type="predicted"/>
<dbReference type="Pfam" id="PF25583">
    <property type="entry name" value="WCX"/>
    <property type="match status" value="1"/>
</dbReference>
<name>A0A387BKH4_9MICO</name>
<dbReference type="AlphaFoldDB" id="A0A387BKH4"/>
<dbReference type="InterPro" id="IPR057727">
    <property type="entry name" value="WCX_dom"/>
</dbReference>
<organism evidence="3 4">
    <name type="scientific">Protaetiibacter intestinalis</name>
    <dbReference type="NCBI Taxonomy" id="2419774"/>
    <lineage>
        <taxon>Bacteria</taxon>
        <taxon>Bacillati</taxon>
        <taxon>Actinomycetota</taxon>
        <taxon>Actinomycetes</taxon>
        <taxon>Micrococcales</taxon>
        <taxon>Microbacteriaceae</taxon>
        <taxon>Protaetiibacter</taxon>
    </lineage>
</organism>
<evidence type="ECO:0000259" key="2">
    <source>
        <dbReference type="Pfam" id="PF25583"/>
    </source>
</evidence>
<feature type="domain" description="WCX" evidence="2">
    <location>
        <begin position="243"/>
        <end position="310"/>
    </location>
</feature>
<dbReference type="KEGG" id="lyd:D7I47_12605"/>
<gene>
    <name evidence="3" type="ORF">D7I47_12605</name>
</gene>
<evidence type="ECO:0000259" key="1">
    <source>
        <dbReference type="Pfam" id="PF13280"/>
    </source>
</evidence>
<dbReference type="PANTHER" id="PTHR34580">
    <property type="match status" value="1"/>
</dbReference>
<dbReference type="Pfam" id="PF13280">
    <property type="entry name" value="WYL"/>
    <property type="match status" value="1"/>
</dbReference>